<organism evidence="1 2">
    <name type="scientific">Periconia macrospinosa</name>
    <dbReference type="NCBI Taxonomy" id="97972"/>
    <lineage>
        <taxon>Eukaryota</taxon>
        <taxon>Fungi</taxon>
        <taxon>Dikarya</taxon>
        <taxon>Ascomycota</taxon>
        <taxon>Pezizomycotina</taxon>
        <taxon>Dothideomycetes</taxon>
        <taxon>Pleosporomycetidae</taxon>
        <taxon>Pleosporales</taxon>
        <taxon>Massarineae</taxon>
        <taxon>Periconiaceae</taxon>
        <taxon>Periconia</taxon>
    </lineage>
</organism>
<gene>
    <name evidence="1" type="ORF">DM02DRAFT_627908</name>
</gene>
<protein>
    <submittedName>
        <fullName evidence="1">Uncharacterized protein</fullName>
    </submittedName>
</protein>
<dbReference type="Proteomes" id="UP000244855">
    <property type="component" value="Unassembled WGS sequence"/>
</dbReference>
<accession>A0A2V1DSN7</accession>
<dbReference type="EMBL" id="KZ805362">
    <property type="protein sequence ID" value="PVI01121.1"/>
    <property type="molecule type" value="Genomic_DNA"/>
</dbReference>
<reference evidence="1 2" key="1">
    <citation type="journal article" date="2018" name="Sci. Rep.">
        <title>Comparative genomics provides insights into the lifestyle and reveals functional heterogeneity of dark septate endophytic fungi.</title>
        <authorList>
            <person name="Knapp D.G."/>
            <person name="Nemeth J.B."/>
            <person name="Barry K."/>
            <person name="Hainaut M."/>
            <person name="Henrissat B."/>
            <person name="Johnson J."/>
            <person name="Kuo A."/>
            <person name="Lim J.H.P."/>
            <person name="Lipzen A."/>
            <person name="Nolan M."/>
            <person name="Ohm R.A."/>
            <person name="Tamas L."/>
            <person name="Grigoriev I.V."/>
            <person name="Spatafora J.W."/>
            <person name="Nagy L.G."/>
            <person name="Kovacs G.M."/>
        </authorList>
    </citation>
    <scope>NUCLEOTIDE SEQUENCE [LARGE SCALE GENOMIC DNA]</scope>
    <source>
        <strain evidence="1 2">DSE2036</strain>
    </source>
</reference>
<evidence type="ECO:0000313" key="1">
    <source>
        <dbReference type="EMBL" id="PVI01121.1"/>
    </source>
</evidence>
<proteinExistence type="predicted"/>
<dbReference type="AlphaFoldDB" id="A0A2V1DSN7"/>
<keyword evidence="2" id="KW-1185">Reference proteome</keyword>
<evidence type="ECO:0000313" key="2">
    <source>
        <dbReference type="Proteomes" id="UP000244855"/>
    </source>
</evidence>
<sequence>MSTDLAGRFRALRGRPLDNAADASMFISLCESFWSSLDQGAAADLHADDFVALLDDDDRLRLASNVIPEFRAGPHDPLTPAKGDIIRRVNPQRLHTQPPTIPPPLAGERAILHDADLQRIWIHMCQGCEVLDDEKRRELLVWLQSCPIRGDVQGSPGGSTRRSP</sequence>
<name>A0A2V1DSN7_9PLEO</name>